<evidence type="ECO:0000313" key="13">
    <source>
        <dbReference type="EMBL" id="RUO64361.1"/>
    </source>
</evidence>
<comment type="catalytic activity">
    <reaction evidence="11">
        <text>L-threonyl-[protein] + ATP = O-phospho-L-threonyl-[protein] + ADP + H(+)</text>
        <dbReference type="Rhea" id="RHEA:46608"/>
        <dbReference type="Rhea" id="RHEA-COMP:11060"/>
        <dbReference type="Rhea" id="RHEA-COMP:11605"/>
        <dbReference type="ChEBI" id="CHEBI:15378"/>
        <dbReference type="ChEBI" id="CHEBI:30013"/>
        <dbReference type="ChEBI" id="CHEBI:30616"/>
        <dbReference type="ChEBI" id="CHEBI:61977"/>
        <dbReference type="ChEBI" id="CHEBI:456216"/>
        <dbReference type="EC" id="2.7.11.1"/>
    </reaction>
</comment>
<evidence type="ECO:0000256" key="3">
    <source>
        <dbReference type="ARBA" id="ARBA00022553"/>
    </source>
</evidence>
<evidence type="ECO:0000256" key="6">
    <source>
        <dbReference type="ARBA" id="ARBA00022741"/>
    </source>
</evidence>
<evidence type="ECO:0000256" key="9">
    <source>
        <dbReference type="ARBA" id="ARBA00022842"/>
    </source>
</evidence>
<sequence length="334" mass="38358">MSNLLDHSSDFAFQGLTPDIVVNALESVGLYPASGLLALNSYENRVYQFTDDERKRYVAKFYRPSRWTTEQIQEELNFAEELAQAEVPAVSALALQGQRLHEFDGYRFCVYPSVGGRAFEPNDLDQLERLGRQIGRMHAVAKAGRFESRETITYDGFVAQSVVELKLSELLPAELKNAFFAILDPLAERLKSMPLNQFEFQRLHGDCHIGNILQYDDKLTFVDFDDCRSGPAVQDLWMMLSGPKEEQTLQLDALVCGYEDFCDFDTEQVVLIEPLRSFRIIQYMAWLSRRWQDSAFQRAFPWFAESRYWEQQILALKEQLAGLDDAPLNLGFNG</sequence>
<comment type="subcellular location">
    <subcellularLocation>
        <location evidence="11">Cytoplasm</location>
    </subcellularLocation>
</comment>
<dbReference type="Gene3D" id="3.30.200.70">
    <property type="match status" value="1"/>
</dbReference>
<evidence type="ECO:0000256" key="7">
    <source>
        <dbReference type="ARBA" id="ARBA00022777"/>
    </source>
</evidence>
<feature type="domain" description="Aminoglycoside phosphotransferase" evidence="12">
    <location>
        <begin position="41"/>
        <end position="264"/>
    </location>
</feature>
<protein>
    <recommendedName>
        <fullName evidence="11">Stress response kinase A</fullName>
        <ecNumber evidence="11">2.7.11.1</ecNumber>
    </recommendedName>
    <alternativeName>
        <fullName evidence="11">Serine/threonine-protein kinase SrkA</fullName>
    </alternativeName>
</protein>
<dbReference type="InterPro" id="IPR032882">
    <property type="entry name" value="SrkA/RdoA"/>
</dbReference>
<comment type="function">
    <text evidence="11">A protein kinase that phosphorylates Ser and Thr residues. Probably acts to suppress the effects of stress linked to accumulation of reactive oxygen species. Probably involved in the extracytoplasmic stress response.</text>
</comment>
<keyword evidence="1 11" id="KW-0963">Cytoplasm</keyword>
<evidence type="ECO:0000259" key="12">
    <source>
        <dbReference type="Pfam" id="PF01636"/>
    </source>
</evidence>
<keyword evidence="8 11" id="KW-0067">ATP-binding</keyword>
<comment type="caution">
    <text evidence="13">The sequence shown here is derived from an EMBL/GenBank/DDBJ whole genome shotgun (WGS) entry which is preliminary data.</text>
</comment>
<feature type="site" description="ATP" evidence="11">
    <location>
        <position position="41"/>
    </location>
</feature>
<dbReference type="Gene3D" id="1.10.510.10">
    <property type="entry name" value="Transferase(Phosphotransferase) domain 1"/>
    <property type="match status" value="1"/>
</dbReference>
<comment type="cofactor">
    <cofactor evidence="11">
        <name>Mg(2+)</name>
        <dbReference type="ChEBI" id="CHEBI:18420"/>
    </cofactor>
</comment>
<dbReference type="GO" id="GO:0004674">
    <property type="term" value="F:protein serine/threonine kinase activity"/>
    <property type="evidence" value="ECO:0007669"/>
    <property type="project" value="UniProtKB-UniRule"/>
</dbReference>
<feature type="binding site" evidence="11">
    <location>
        <position position="223"/>
    </location>
    <ligand>
        <name>Mg(2+)</name>
        <dbReference type="ChEBI" id="CHEBI:18420"/>
    </ligand>
</feature>
<evidence type="ECO:0000256" key="4">
    <source>
        <dbReference type="ARBA" id="ARBA00022679"/>
    </source>
</evidence>
<feature type="binding site" evidence="11">
    <location>
        <position position="211"/>
    </location>
    <ligand>
        <name>Mg(2+)</name>
        <dbReference type="ChEBI" id="CHEBI:18420"/>
    </ligand>
</feature>
<keyword evidence="3 11" id="KW-0597">Phosphoprotein</keyword>
<dbReference type="PANTHER" id="PTHR39573">
    <property type="entry name" value="STRESS RESPONSE KINASE A"/>
    <property type="match status" value="1"/>
</dbReference>
<comment type="subunit">
    <text evidence="11">Monomer.</text>
</comment>
<name>A0A432YRM6_9GAMM</name>
<dbReference type="InterPro" id="IPR011009">
    <property type="entry name" value="Kinase-like_dom_sf"/>
</dbReference>
<organism evidence="13 14">
    <name type="scientific">Idiomarina piscisalsi</name>
    <dbReference type="NCBI Taxonomy" id="1096243"/>
    <lineage>
        <taxon>Bacteria</taxon>
        <taxon>Pseudomonadati</taxon>
        <taxon>Pseudomonadota</taxon>
        <taxon>Gammaproteobacteria</taxon>
        <taxon>Alteromonadales</taxon>
        <taxon>Idiomarinaceae</taxon>
        <taxon>Idiomarina</taxon>
    </lineage>
</organism>
<evidence type="ECO:0000256" key="11">
    <source>
        <dbReference type="HAMAP-Rule" id="MF_01497"/>
    </source>
</evidence>
<reference evidence="13 14" key="1">
    <citation type="journal article" date="2011" name="Front. Microbiol.">
        <title>Genomic signatures of strain selection and enhancement in Bacillus atrophaeus var. globigii, a historical biowarfare simulant.</title>
        <authorList>
            <person name="Gibbons H.S."/>
            <person name="Broomall S.M."/>
            <person name="McNew L.A."/>
            <person name="Daligault H."/>
            <person name="Chapman C."/>
            <person name="Bruce D."/>
            <person name="Karavis M."/>
            <person name="Krepps M."/>
            <person name="McGregor P.A."/>
            <person name="Hong C."/>
            <person name="Park K.H."/>
            <person name="Akmal A."/>
            <person name="Feldman A."/>
            <person name="Lin J.S."/>
            <person name="Chang W.E."/>
            <person name="Higgs B.W."/>
            <person name="Demirev P."/>
            <person name="Lindquist J."/>
            <person name="Liem A."/>
            <person name="Fochler E."/>
            <person name="Read T.D."/>
            <person name="Tapia R."/>
            <person name="Johnson S."/>
            <person name="Bishop-Lilly K.A."/>
            <person name="Detter C."/>
            <person name="Han C."/>
            <person name="Sozhamannan S."/>
            <person name="Rosenzweig C.N."/>
            <person name="Skowronski E.W."/>
        </authorList>
    </citation>
    <scope>NUCLEOTIDE SEQUENCE [LARGE SCALE GENOMIC DNA]</scope>
    <source>
        <strain evidence="13 14">TPS4-2</strain>
    </source>
</reference>
<dbReference type="HAMAP" id="MF_01497">
    <property type="entry name" value="SrkA_kinase"/>
    <property type="match status" value="1"/>
</dbReference>
<proteinExistence type="inferred from homology"/>
<evidence type="ECO:0000256" key="2">
    <source>
        <dbReference type="ARBA" id="ARBA00022527"/>
    </source>
</evidence>
<feature type="active site" evidence="11">
    <location>
        <position position="223"/>
    </location>
</feature>
<comment type="similarity">
    <text evidence="11">Belongs to the SrkA/RdoA protein kinase family.</text>
</comment>
<comment type="catalytic activity">
    <reaction evidence="11">
        <text>L-seryl-[protein] + ATP = O-phospho-L-seryl-[protein] + ADP + H(+)</text>
        <dbReference type="Rhea" id="RHEA:17989"/>
        <dbReference type="Rhea" id="RHEA-COMP:9863"/>
        <dbReference type="Rhea" id="RHEA-COMP:11604"/>
        <dbReference type="ChEBI" id="CHEBI:15378"/>
        <dbReference type="ChEBI" id="CHEBI:29999"/>
        <dbReference type="ChEBI" id="CHEBI:30616"/>
        <dbReference type="ChEBI" id="CHEBI:83421"/>
        <dbReference type="ChEBI" id="CHEBI:456216"/>
        <dbReference type="EC" id="2.7.11.1"/>
    </reaction>
</comment>
<keyword evidence="10 11" id="KW-0346">Stress response</keyword>
<dbReference type="GO" id="GO:0106310">
    <property type="term" value="F:protein serine kinase activity"/>
    <property type="evidence" value="ECO:0007669"/>
    <property type="project" value="RHEA"/>
</dbReference>
<keyword evidence="7 11" id="KW-0418">Kinase</keyword>
<keyword evidence="9 11" id="KW-0460">Magnesium</keyword>
<keyword evidence="6 11" id="KW-0547">Nucleotide-binding</keyword>
<keyword evidence="5 11" id="KW-0479">Metal-binding</keyword>
<dbReference type="PANTHER" id="PTHR39573:SF1">
    <property type="entry name" value="STRESS RESPONSE KINASE A"/>
    <property type="match status" value="1"/>
</dbReference>
<dbReference type="EC" id="2.7.11.1" evidence="11"/>
<dbReference type="AlphaFoldDB" id="A0A432YRM6"/>
<evidence type="ECO:0000256" key="1">
    <source>
        <dbReference type="ARBA" id="ARBA00022490"/>
    </source>
</evidence>
<dbReference type="Proteomes" id="UP000288361">
    <property type="component" value="Unassembled WGS sequence"/>
</dbReference>
<dbReference type="InterPro" id="IPR002575">
    <property type="entry name" value="Aminoglycoside_PTrfase"/>
</dbReference>
<gene>
    <name evidence="11" type="primary">srkA</name>
    <name evidence="13" type="ORF">CWI73_06590</name>
</gene>
<evidence type="ECO:0000313" key="14">
    <source>
        <dbReference type="Proteomes" id="UP000288361"/>
    </source>
</evidence>
<dbReference type="GO" id="GO:0005737">
    <property type="term" value="C:cytoplasm"/>
    <property type="evidence" value="ECO:0007669"/>
    <property type="project" value="UniProtKB-SubCell"/>
</dbReference>
<dbReference type="GO" id="GO:0005524">
    <property type="term" value="F:ATP binding"/>
    <property type="evidence" value="ECO:0007669"/>
    <property type="project" value="UniProtKB-UniRule"/>
</dbReference>
<accession>A0A432YRM6</accession>
<dbReference type="Gene3D" id="1.20.1270.170">
    <property type="match status" value="1"/>
</dbReference>
<keyword evidence="2 11" id="KW-0723">Serine/threonine-protein kinase</keyword>
<feature type="active site" description="Proton acceptor" evidence="11">
    <location>
        <position position="206"/>
    </location>
</feature>
<evidence type="ECO:0000256" key="8">
    <source>
        <dbReference type="ARBA" id="ARBA00022840"/>
    </source>
</evidence>
<dbReference type="GO" id="GO:0000287">
    <property type="term" value="F:magnesium ion binding"/>
    <property type="evidence" value="ECO:0007669"/>
    <property type="project" value="UniProtKB-UniRule"/>
</dbReference>
<evidence type="ECO:0000256" key="10">
    <source>
        <dbReference type="ARBA" id="ARBA00023016"/>
    </source>
</evidence>
<dbReference type="Pfam" id="PF01636">
    <property type="entry name" value="APH"/>
    <property type="match status" value="1"/>
</dbReference>
<evidence type="ECO:0000256" key="5">
    <source>
        <dbReference type="ARBA" id="ARBA00022723"/>
    </source>
</evidence>
<keyword evidence="4 11" id="KW-0808">Transferase</keyword>
<dbReference type="SUPFAM" id="SSF56112">
    <property type="entry name" value="Protein kinase-like (PK-like)"/>
    <property type="match status" value="1"/>
</dbReference>
<dbReference type="EMBL" id="PIQA01000004">
    <property type="protein sequence ID" value="RUO64361.1"/>
    <property type="molecule type" value="Genomic_DNA"/>
</dbReference>
<dbReference type="NCBIfam" id="NF008738">
    <property type="entry name" value="PRK11768.1"/>
    <property type="match status" value="1"/>
</dbReference>
<dbReference type="RefSeq" id="WP_126752065.1">
    <property type="nucleotide sequence ID" value="NZ_JBHUMT010000001.1"/>
</dbReference>